<organism evidence="3 4">
    <name type="scientific">Moraxella oculi</name>
    <dbReference type="NCBI Taxonomy" id="2940516"/>
    <lineage>
        <taxon>Bacteria</taxon>
        <taxon>Pseudomonadati</taxon>
        <taxon>Pseudomonadota</taxon>
        <taxon>Gammaproteobacteria</taxon>
        <taxon>Moraxellales</taxon>
        <taxon>Moraxellaceae</taxon>
        <taxon>Moraxella</taxon>
    </lineage>
</organism>
<proteinExistence type="inferred from homology"/>
<dbReference type="PANTHER" id="PTHR33279">
    <property type="entry name" value="SULFUR CARRIER PROTEIN YEDF-RELATED"/>
    <property type="match status" value="1"/>
</dbReference>
<reference evidence="3 4" key="1">
    <citation type="submission" date="2024-11" db="EMBL/GenBank/DDBJ databases">
        <title>First Report of Moraxella oculi in Brazil in an Infectious Bovine Keratoconjunctivitis Outbreak.</title>
        <authorList>
            <person name="Carvalho C.V."/>
            <person name="Domingues R."/>
            <person name="Coutinho C."/>
            <person name="Honorio N.T.B.S."/>
            <person name="Faza D.R.L.R."/>
            <person name="Carvalho W.A."/>
            <person name="Machado A.B.F."/>
            <person name="Martins M.F."/>
            <person name="Gaspar E.B."/>
        </authorList>
    </citation>
    <scope>NUCLEOTIDE SEQUENCE [LARGE SCALE GENOMIC DNA]</scope>
    <source>
        <strain evidence="3 4">2117LE</strain>
    </source>
</reference>
<evidence type="ECO:0000256" key="1">
    <source>
        <dbReference type="ARBA" id="ARBA00008984"/>
    </source>
</evidence>
<dbReference type="Proteomes" id="UP001624684">
    <property type="component" value="Unassembled WGS sequence"/>
</dbReference>
<dbReference type="InterPro" id="IPR036868">
    <property type="entry name" value="TusA-like_sf"/>
</dbReference>
<dbReference type="PANTHER" id="PTHR33279:SF6">
    <property type="entry name" value="SULFUR CARRIER PROTEIN YEDF-RELATED"/>
    <property type="match status" value="1"/>
</dbReference>
<dbReference type="Gene3D" id="3.30.110.40">
    <property type="entry name" value="TusA-like domain"/>
    <property type="match status" value="1"/>
</dbReference>
<gene>
    <name evidence="3" type="ORF">ACJHVH_00375</name>
</gene>
<dbReference type="EMBL" id="JBJJXE010000001">
    <property type="protein sequence ID" value="MFL1731462.1"/>
    <property type="molecule type" value="Genomic_DNA"/>
</dbReference>
<evidence type="ECO:0000259" key="2">
    <source>
        <dbReference type="Pfam" id="PF01206"/>
    </source>
</evidence>
<comment type="similarity">
    <text evidence="1">Belongs to the sulfur carrier protein TusA family.</text>
</comment>
<dbReference type="SUPFAM" id="SSF64307">
    <property type="entry name" value="SirA-like"/>
    <property type="match status" value="1"/>
</dbReference>
<dbReference type="InterPro" id="IPR001455">
    <property type="entry name" value="TusA-like"/>
</dbReference>
<protein>
    <submittedName>
        <fullName evidence="3">Sulfurtransferase TusA family protein</fullName>
    </submittedName>
</protein>
<dbReference type="RefSeq" id="WP_407068359.1">
    <property type="nucleotide sequence ID" value="NZ_JBJJXE010000001.1"/>
</dbReference>
<accession>A0ABW8U4R3</accession>
<feature type="domain" description="UPF0033" evidence="2">
    <location>
        <begin position="38"/>
        <end position="111"/>
    </location>
</feature>
<dbReference type="Pfam" id="PF01206">
    <property type="entry name" value="TusA"/>
    <property type="match status" value="1"/>
</dbReference>
<comment type="caution">
    <text evidence="3">The sequence shown here is derived from an EMBL/GenBank/DDBJ whole genome shotgun (WGS) entry which is preliminary data.</text>
</comment>
<dbReference type="CDD" id="cd00291">
    <property type="entry name" value="SirA_YedF_YeeD"/>
    <property type="match status" value="1"/>
</dbReference>
<evidence type="ECO:0000313" key="4">
    <source>
        <dbReference type="Proteomes" id="UP001624684"/>
    </source>
</evidence>
<sequence>MSNLTISPKLTNQLSGTELSFIQSHLHECKIDGVLCAYLDARMLPCPMPLLKAKIALRTMNDGESLYLIASDKNSQTDLVAFCQKQGYGITDWRSDVKTNNTENYFHFIITKNTGV</sequence>
<name>A0ABW8U4R3_9GAMM</name>
<evidence type="ECO:0000313" key="3">
    <source>
        <dbReference type="EMBL" id="MFL1731462.1"/>
    </source>
</evidence>
<keyword evidence="4" id="KW-1185">Reference proteome</keyword>